<dbReference type="Proteomes" id="UP000269396">
    <property type="component" value="Unassembled WGS sequence"/>
</dbReference>
<dbReference type="AlphaFoldDB" id="A0A183PBE0"/>
<keyword evidence="2" id="KW-1185">Reference proteome</keyword>
<gene>
    <name evidence="1" type="ORF">SMTD_LOCUS11676</name>
</gene>
<evidence type="ECO:0000313" key="2">
    <source>
        <dbReference type="Proteomes" id="UP000269396"/>
    </source>
</evidence>
<accession>A0A183PBE0</accession>
<dbReference type="STRING" id="31246.A0A183PBE0"/>
<organism evidence="1 2">
    <name type="scientific">Schistosoma mattheei</name>
    <dbReference type="NCBI Taxonomy" id="31246"/>
    <lineage>
        <taxon>Eukaryota</taxon>
        <taxon>Metazoa</taxon>
        <taxon>Spiralia</taxon>
        <taxon>Lophotrochozoa</taxon>
        <taxon>Platyhelminthes</taxon>
        <taxon>Trematoda</taxon>
        <taxon>Digenea</taxon>
        <taxon>Strigeidida</taxon>
        <taxon>Schistosomatoidea</taxon>
        <taxon>Schistosomatidae</taxon>
        <taxon>Schistosoma</taxon>
    </lineage>
</organism>
<reference evidence="1 2" key="1">
    <citation type="submission" date="2018-11" db="EMBL/GenBank/DDBJ databases">
        <authorList>
            <consortium name="Pathogen Informatics"/>
        </authorList>
    </citation>
    <scope>NUCLEOTIDE SEQUENCE [LARGE SCALE GENOMIC DNA]</scope>
    <source>
        <strain>Denwood</strain>
        <strain evidence="2">Zambia</strain>
    </source>
</reference>
<name>A0A183PBE0_9TREM</name>
<proteinExistence type="predicted"/>
<dbReference type="EMBL" id="UZAL01031682">
    <property type="protein sequence ID" value="VDP58890.1"/>
    <property type="molecule type" value="Genomic_DNA"/>
</dbReference>
<sequence>MITFKQLDEKMLELDKLMRALDTGGRDTEDERLPDTTLTDPAKLMEEIQNYTSTLELNTDEVKSILTNLKRLEIESEYLTDELKGYMDKMHKLNIHLSRTTKHHQLCT</sequence>
<protein>
    <submittedName>
        <fullName evidence="1">Uncharacterized protein</fullName>
    </submittedName>
</protein>
<evidence type="ECO:0000313" key="1">
    <source>
        <dbReference type="EMBL" id="VDP58890.1"/>
    </source>
</evidence>